<dbReference type="SMART" id="SM00641">
    <property type="entry name" value="Glyco_25"/>
    <property type="match status" value="1"/>
</dbReference>
<protein>
    <submittedName>
        <fullName evidence="5">N-acetylmuramoyl-L-alanine amidase</fullName>
    </submittedName>
</protein>
<accession>A0AAJ1Z3F1</accession>
<name>A0AAJ1Z3F1_9BACI</name>
<dbReference type="Pfam" id="PF01183">
    <property type="entry name" value="Glyco_hydro_25"/>
    <property type="match status" value="1"/>
</dbReference>
<evidence type="ECO:0000313" key="5">
    <source>
        <dbReference type="EMBL" id="MDR4329235.1"/>
    </source>
</evidence>
<dbReference type="PANTHER" id="PTHR34135:SF2">
    <property type="entry name" value="LYSOZYME"/>
    <property type="match status" value="1"/>
</dbReference>
<feature type="domain" description="SH3b" evidence="4">
    <location>
        <begin position="218"/>
        <end position="252"/>
    </location>
</feature>
<keyword evidence="2" id="KW-0378">Hydrolase</keyword>
<dbReference type="Gene3D" id="2.30.30.40">
    <property type="entry name" value="SH3 Domains"/>
    <property type="match status" value="2"/>
</dbReference>
<dbReference type="InterPro" id="IPR003646">
    <property type="entry name" value="SH3-like_bac-type"/>
</dbReference>
<dbReference type="GO" id="GO:0016998">
    <property type="term" value="P:cell wall macromolecule catabolic process"/>
    <property type="evidence" value="ECO:0007669"/>
    <property type="project" value="InterPro"/>
</dbReference>
<keyword evidence="3" id="KW-0326">Glycosidase</keyword>
<evidence type="ECO:0000259" key="4">
    <source>
        <dbReference type="Pfam" id="PF08239"/>
    </source>
</evidence>
<proteinExistence type="inferred from homology"/>
<dbReference type="Proteomes" id="UP001248134">
    <property type="component" value="Unassembled WGS sequence"/>
</dbReference>
<dbReference type="SUPFAM" id="SSF51445">
    <property type="entry name" value="(Trans)glycosidases"/>
    <property type="match status" value="1"/>
</dbReference>
<evidence type="ECO:0000256" key="2">
    <source>
        <dbReference type="ARBA" id="ARBA00022801"/>
    </source>
</evidence>
<dbReference type="PANTHER" id="PTHR34135">
    <property type="entry name" value="LYSOZYME"/>
    <property type="match status" value="1"/>
</dbReference>
<evidence type="ECO:0000256" key="3">
    <source>
        <dbReference type="ARBA" id="ARBA00023295"/>
    </source>
</evidence>
<dbReference type="PROSITE" id="PS51904">
    <property type="entry name" value="GLYCOSYL_HYDROL_F25_2"/>
    <property type="match status" value="1"/>
</dbReference>
<dbReference type="GO" id="GO:0003796">
    <property type="term" value="F:lysozyme activity"/>
    <property type="evidence" value="ECO:0007669"/>
    <property type="project" value="InterPro"/>
</dbReference>
<dbReference type="Gene3D" id="3.20.20.80">
    <property type="entry name" value="Glycosidases"/>
    <property type="match status" value="1"/>
</dbReference>
<organism evidence="5 6">
    <name type="scientific">Bacillus pseudomycoides</name>
    <dbReference type="NCBI Taxonomy" id="64104"/>
    <lineage>
        <taxon>Bacteria</taxon>
        <taxon>Bacillati</taxon>
        <taxon>Bacillota</taxon>
        <taxon>Bacilli</taxon>
        <taxon>Bacillales</taxon>
        <taxon>Bacillaceae</taxon>
        <taxon>Bacillus</taxon>
        <taxon>Bacillus cereus group</taxon>
    </lineage>
</organism>
<dbReference type="EMBL" id="VLYX01000054">
    <property type="protein sequence ID" value="MDR4329235.1"/>
    <property type="molecule type" value="Genomic_DNA"/>
</dbReference>
<comment type="caution">
    <text evidence="5">The sequence shown here is derived from an EMBL/GenBank/DDBJ whole genome shotgun (WGS) entry which is preliminary data.</text>
</comment>
<dbReference type="RefSeq" id="WP_098148966.1">
    <property type="nucleotide sequence ID" value="NZ_JARMBS010000061.1"/>
</dbReference>
<dbReference type="GO" id="GO:0016052">
    <property type="term" value="P:carbohydrate catabolic process"/>
    <property type="evidence" value="ECO:0007669"/>
    <property type="project" value="TreeGrafter"/>
</dbReference>
<dbReference type="AlphaFoldDB" id="A0AAJ1Z3F1"/>
<evidence type="ECO:0000256" key="1">
    <source>
        <dbReference type="ARBA" id="ARBA00010646"/>
    </source>
</evidence>
<dbReference type="Pfam" id="PF08239">
    <property type="entry name" value="SH3_3"/>
    <property type="match status" value="1"/>
</dbReference>
<sequence>MSFGIDVSHHEGNIDWNEVKNDPNQVNFMIAKVTEGSEQGTNFVDPTFQYNINGANSVGILTGAYHFFRAISVNDARQEAAFFIKNLQSVTLTAPVFVDVEVNDANLDPDTLTDAVNAFLTELKNAGYTNTGVYSNLYFFQNSLNVSRLQDTLLWVARYNPRGAGMECDIWQYTDTGSVQGINSNVDCNISYVDLDTGNNNNNGPNSSYIGIATIAGDNVNLRDQPSMSGNVIGTLHRNESYKVFYEQNGWLNLGGNEFVFYDPSYICYCNYIGIATITGDNVNLRDQPSMSGNVIRTLHHNEAYKVFYEQNGWLNLGGNQFIYYDPSYIDYQLLSACSDC</sequence>
<dbReference type="InterPro" id="IPR017853">
    <property type="entry name" value="GH"/>
</dbReference>
<dbReference type="InterPro" id="IPR018077">
    <property type="entry name" value="Glyco_hydro_fam25_subgr"/>
</dbReference>
<comment type="similarity">
    <text evidence="1">Belongs to the glycosyl hydrolase 25 family.</text>
</comment>
<dbReference type="GO" id="GO:0009253">
    <property type="term" value="P:peptidoglycan catabolic process"/>
    <property type="evidence" value="ECO:0007669"/>
    <property type="project" value="InterPro"/>
</dbReference>
<reference evidence="5" key="1">
    <citation type="submission" date="2019-07" db="EMBL/GenBank/DDBJ databases">
        <title>Phylogenomic Reclassification of ATCC Bacillus Strains and Various Taxa within the Genus Bacillus.</title>
        <authorList>
            <person name="Riojas M.A."/>
            <person name="Frank A.M."/>
            <person name="Fenn S.L."/>
            <person name="King S.P."/>
            <person name="Brower S.M."/>
            <person name="Hazbon M.H."/>
        </authorList>
    </citation>
    <scope>NUCLEOTIDE SEQUENCE</scope>
    <source>
        <strain evidence="5">NR-12239</strain>
    </source>
</reference>
<evidence type="ECO:0000313" key="6">
    <source>
        <dbReference type="Proteomes" id="UP001248134"/>
    </source>
</evidence>
<dbReference type="InterPro" id="IPR002053">
    <property type="entry name" value="Glyco_hydro_25"/>
</dbReference>
<gene>
    <name evidence="5" type="ORF">FOS08_26215</name>
</gene>